<proteinExistence type="predicted"/>
<keyword evidence="8" id="KW-0548">Nucleotidyltransferase</keyword>
<dbReference type="InterPro" id="IPR011006">
    <property type="entry name" value="CheY-like_superfamily"/>
</dbReference>
<reference evidence="8" key="1">
    <citation type="submission" date="2021-11" db="EMBL/GenBank/DDBJ databases">
        <title>Vibrio ZSDE26 sp. nov. and Vibrio ZSDZ34 sp. nov., isolated from coastal seawater in Qingdao.</title>
        <authorList>
            <person name="Zhang P."/>
        </authorList>
    </citation>
    <scope>NUCLEOTIDE SEQUENCE</scope>
    <source>
        <strain evidence="8">ZSDZ34</strain>
    </source>
</reference>
<dbReference type="SUPFAM" id="SSF55073">
    <property type="entry name" value="Nucleotide cyclase"/>
    <property type="match status" value="1"/>
</dbReference>
<dbReference type="InterPro" id="IPR001789">
    <property type="entry name" value="Sig_transdc_resp-reg_receiver"/>
</dbReference>
<sequence length="320" mass="36207">MAAIKSSMRVLLIDDAQVERLQLQLRLKKLGHEVETAASGQEALEMYQDFDPELVLLDITMPEMDGFQVAMKIRQSFQDWIPIIFLSGHDDPEMIAQAINAGGDDYLVKPVNKLVLQSKLTAMQRIALMRRELKQTSAELELLNKTLQHQANEDGLTKLFNRRFMDSKLKELIKLHGRHQTPMTVMLLDVDHFKAYNDNYGHTAGDDCLIKIADTLEQLFSRSGEYVGRYGGEEFVIFFSQSGKKSAEENAKRILANMCQLSIPHEHSDTKPYVTVSLGVFCYTPYGDEALASLYQAADQRLYAAKHNGRDCYVLELPAG</sequence>
<keyword evidence="9" id="KW-1185">Reference proteome</keyword>
<evidence type="ECO:0000313" key="8">
    <source>
        <dbReference type="EMBL" id="MCJ2377165.1"/>
    </source>
</evidence>
<dbReference type="GO" id="GO:0052621">
    <property type="term" value="F:diguanylate cyclase activity"/>
    <property type="evidence" value="ECO:0007669"/>
    <property type="project" value="UniProtKB-EC"/>
</dbReference>
<dbReference type="SUPFAM" id="SSF52172">
    <property type="entry name" value="CheY-like"/>
    <property type="match status" value="1"/>
</dbReference>
<gene>
    <name evidence="8" type="ORF">LNL84_10025</name>
</gene>
<dbReference type="EC" id="2.7.7.65" evidence="2"/>
<dbReference type="InterPro" id="IPR050469">
    <property type="entry name" value="Diguanylate_Cyclase"/>
</dbReference>
<evidence type="ECO:0000313" key="9">
    <source>
        <dbReference type="Proteomes" id="UP001139488"/>
    </source>
</evidence>
<dbReference type="GO" id="GO:0000160">
    <property type="term" value="P:phosphorelay signal transduction system"/>
    <property type="evidence" value="ECO:0007669"/>
    <property type="project" value="InterPro"/>
</dbReference>
<feature type="modified residue" description="4-aspartylphosphate" evidence="4">
    <location>
        <position position="58"/>
    </location>
</feature>
<dbReference type="RefSeq" id="WP_244357102.1">
    <property type="nucleotide sequence ID" value="NZ_JAJNNZ010000006.1"/>
</dbReference>
<dbReference type="PANTHER" id="PTHR45138">
    <property type="entry name" value="REGULATORY COMPONENTS OF SENSORY TRANSDUCTION SYSTEM"/>
    <property type="match status" value="1"/>
</dbReference>
<protein>
    <recommendedName>
        <fullName evidence="2">diguanylate cyclase</fullName>
        <ecNumber evidence="2">2.7.7.65</ecNumber>
    </recommendedName>
</protein>
<dbReference type="Gene3D" id="3.30.70.270">
    <property type="match status" value="1"/>
</dbReference>
<dbReference type="Gene3D" id="3.40.50.2300">
    <property type="match status" value="1"/>
</dbReference>
<feature type="coiled-coil region" evidence="5">
    <location>
        <begin position="126"/>
        <end position="153"/>
    </location>
</feature>
<evidence type="ECO:0000256" key="1">
    <source>
        <dbReference type="ARBA" id="ARBA00001946"/>
    </source>
</evidence>
<dbReference type="InterPro" id="IPR029787">
    <property type="entry name" value="Nucleotide_cyclase"/>
</dbReference>
<evidence type="ECO:0000256" key="5">
    <source>
        <dbReference type="SAM" id="Coils"/>
    </source>
</evidence>
<dbReference type="SMART" id="SM00267">
    <property type="entry name" value="GGDEF"/>
    <property type="match status" value="1"/>
</dbReference>
<keyword evidence="5" id="KW-0175">Coiled coil</keyword>
<dbReference type="SMART" id="SM00448">
    <property type="entry name" value="REC"/>
    <property type="match status" value="1"/>
</dbReference>
<evidence type="ECO:0000256" key="4">
    <source>
        <dbReference type="PROSITE-ProRule" id="PRU00169"/>
    </source>
</evidence>
<keyword evidence="8" id="KW-0808">Transferase</keyword>
<comment type="caution">
    <text evidence="8">The sequence shown here is derived from an EMBL/GenBank/DDBJ whole genome shotgun (WGS) entry which is preliminary data.</text>
</comment>
<dbReference type="AlphaFoldDB" id="A0A9X1WCZ6"/>
<name>A0A9X1WCZ6_9VIBR</name>
<dbReference type="PROSITE" id="PS50887">
    <property type="entry name" value="GGDEF"/>
    <property type="match status" value="1"/>
</dbReference>
<evidence type="ECO:0000259" key="7">
    <source>
        <dbReference type="PROSITE" id="PS50887"/>
    </source>
</evidence>
<dbReference type="Pfam" id="PF00990">
    <property type="entry name" value="GGDEF"/>
    <property type="match status" value="1"/>
</dbReference>
<dbReference type="PANTHER" id="PTHR45138:SF9">
    <property type="entry name" value="DIGUANYLATE CYCLASE DGCM-RELATED"/>
    <property type="match status" value="1"/>
</dbReference>
<dbReference type="EMBL" id="JAJNNZ010000006">
    <property type="protein sequence ID" value="MCJ2377165.1"/>
    <property type="molecule type" value="Genomic_DNA"/>
</dbReference>
<evidence type="ECO:0000256" key="3">
    <source>
        <dbReference type="ARBA" id="ARBA00034247"/>
    </source>
</evidence>
<dbReference type="GO" id="GO:0005886">
    <property type="term" value="C:plasma membrane"/>
    <property type="evidence" value="ECO:0007669"/>
    <property type="project" value="TreeGrafter"/>
</dbReference>
<accession>A0A9X1WCZ6</accession>
<evidence type="ECO:0000259" key="6">
    <source>
        <dbReference type="PROSITE" id="PS50110"/>
    </source>
</evidence>
<dbReference type="CDD" id="cd00156">
    <property type="entry name" value="REC"/>
    <property type="match status" value="1"/>
</dbReference>
<dbReference type="FunFam" id="3.30.70.270:FF:000001">
    <property type="entry name" value="Diguanylate cyclase domain protein"/>
    <property type="match status" value="1"/>
</dbReference>
<dbReference type="Proteomes" id="UP001139488">
    <property type="component" value="Unassembled WGS sequence"/>
</dbReference>
<comment type="cofactor">
    <cofactor evidence="1">
        <name>Mg(2+)</name>
        <dbReference type="ChEBI" id="CHEBI:18420"/>
    </cofactor>
</comment>
<dbReference type="NCBIfam" id="TIGR00254">
    <property type="entry name" value="GGDEF"/>
    <property type="match status" value="1"/>
</dbReference>
<organism evidence="8 9">
    <name type="scientific">Vibrio gelatinilyticus</name>
    <dbReference type="NCBI Taxonomy" id="2893468"/>
    <lineage>
        <taxon>Bacteria</taxon>
        <taxon>Pseudomonadati</taxon>
        <taxon>Pseudomonadota</taxon>
        <taxon>Gammaproteobacteria</taxon>
        <taxon>Vibrionales</taxon>
        <taxon>Vibrionaceae</taxon>
        <taxon>Vibrio</taxon>
    </lineage>
</organism>
<dbReference type="GO" id="GO:0043709">
    <property type="term" value="P:cell adhesion involved in single-species biofilm formation"/>
    <property type="evidence" value="ECO:0007669"/>
    <property type="project" value="TreeGrafter"/>
</dbReference>
<dbReference type="CDD" id="cd01949">
    <property type="entry name" value="GGDEF"/>
    <property type="match status" value="1"/>
</dbReference>
<evidence type="ECO:0000256" key="2">
    <source>
        <dbReference type="ARBA" id="ARBA00012528"/>
    </source>
</evidence>
<feature type="domain" description="Response regulatory" evidence="6">
    <location>
        <begin position="9"/>
        <end position="124"/>
    </location>
</feature>
<dbReference type="GO" id="GO:1902201">
    <property type="term" value="P:negative regulation of bacterial-type flagellum-dependent cell motility"/>
    <property type="evidence" value="ECO:0007669"/>
    <property type="project" value="TreeGrafter"/>
</dbReference>
<keyword evidence="4" id="KW-0597">Phosphoprotein</keyword>
<dbReference type="InterPro" id="IPR043128">
    <property type="entry name" value="Rev_trsase/Diguanyl_cyclase"/>
</dbReference>
<dbReference type="Pfam" id="PF00072">
    <property type="entry name" value="Response_reg"/>
    <property type="match status" value="1"/>
</dbReference>
<dbReference type="InterPro" id="IPR000160">
    <property type="entry name" value="GGDEF_dom"/>
</dbReference>
<dbReference type="PROSITE" id="PS50110">
    <property type="entry name" value="RESPONSE_REGULATORY"/>
    <property type="match status" value="1"/>
</dbReference>
<feature type="domain" description="GGDEF" evidence="7">
    <location>
        <begin position="181"/>
        <end position="318"/>
    </location>
</feature>
<comment type="catalytic activity">
    <reaction evidence="3">
        <text>2 GTP = 3',3'-c-di-GMP + 2 diphosphate</text>
        <dbReference type="Rhea" id="RHEA:24898"/>
        <dbReference type="ChEBI" id="CHEBI:33019"/>
        <dbReference type="ChEBI" id="CHEBI:37565"/>
        <dbReference type="ChEBI" id="CHEBI:58805"/>
        <dbReference type="EC" id="2.7.7.65"/>
    </reaction>
</comment>